<reference evidence="2 3" key="1">
    <citation type="journal article" date="2019" name="Int. J. Syst. Evol. Microbiol.">
        <title>The Global Catalogue of Microorganisms (GCM) 10K type strain sequencing project: providing services to taxonomists for standard genome sequencing and annotation.</title>
        <authorList>
            <consortium name="The Broad Institute Genomics Platform"/>
            <consortium name="The Broad Institute Genome Sequencing Center for Infectious Disease"/>
            <person name="Wu L."/>
            <person name="Ma J."/>
        </authorList>
    </citation>
    <scope>NUCLEOTIDE SEQUENCE [LARGE SCALE GENOMIC DNA]</scope>
    <source>
        <strain evidence="2 3">CGMCC 1.12121</strain>
    </source>
</reference>
<dbReference type="EMBL" id="JBHUDK010000017">
    <property type="protein sequence ID" value="MFD1600773.1"/>
    <property type="molecule type" value="Genomic_DNA"/>
</dbReference>
<accession>A0ABD6CRS4</accession>
<protein>
    <recommendedName>
        <fullName evidence="4">Preprotein translocase subunit SecD</fullName>
    </recommendedName>
</protein>
<feature type="compositionally biased region" description="Gly residues" evidence="1">
    <location>
        <begin position="26"/>
        <end position="37"/>
    </location>
</feature>
<proteinExistence type="predicted"/>
<gene>
    <name evidence="2" type="ORF">ACFSBX_17720</name>
</gene>
<dbReference type="Proteomes" id="UP001597085">
    <property type="component" value="Unassembled WGS sequence"/>
</dbReference>
<dbReference type="PROSITE" id="PS51257">
    <property type="entry name" value="PROKAR_LIPOPROTEIN"/>
    <property type="match status" value="1"/>
</dbReference>
<dbReference type="AlphaFoldDB" id="A0ABD6CRS4"/>
<dbReference type="RefSeq" id="WP_256420304.1">
    <property type="nucleotide sequence ID" value="NZ_JANHDI010000002.1"/>
</dbReference>
<evidence type="ECO:0008006" key="4">
    <source>
        <dbReference type="Google" id="ProtNLM"/>
    </source>
</evidence>
<feature type="region of interest" description="Disordered" evidence="1">
    <location>
        <begin position="22"/>
        <end position="43"/>
    </location>
</feature>
<evidence type="ECO:0000313" key="3">
    <source>
        <dbReference type="Proteomes" id="UP001597085"/>
    </source>
</evidence>
<evidence type="ECO:0000313" key="2">
    <source>
        <dbReference type="EMBL" id="MFD1600773.1"/>
    </source>
</evidence>
<sequence>MQRRRWLVLLVTGATSGCLRLTETGSGQGGTEAGGNGAETDDGGLEIRYADEGGTLRTAVENDGIASTGNPRERRDMYVVEIVLTTAAAERLVDALREVGAFQAPSDHPIFIYFSGREVQSFQLSRDLIGAMREGGFQQDPVFNIQLEDRSFAQAISDSQ</sequence>
<name>A0ABD6CRS4_9EURY</name>
<organism evidence="2 3">
    <name type="scientific">Halobellus rarus</name>
    <dbReference type="NCBI Taxonomy" id="1126237"/>
    <lineage>
        <taxon>Archaea</taxon>
        <taxon>Methanobacteriati</taxon>
        <taxon>Methanobacteriota</taxon>
        <taxon>Stenosarchaea group</taxon>
        <taxon>Halobacteria</taxon>
        <taxon>Halobacteriales</taxon>
        <taxon>Haloferacaceae</taxon>
        <taxon>Halobellus</taxon>
    </lineage>
</organism>
<comment type="caution">
    <text evidence="2">The sequence shown here is derived from an EMBL/GenBank/DDBJ whole genome shotgun (WGS) entry which is preliminary data.</text>
</comment>
<keyword evidence="3" id="KW-1185">Reference proteome</keyword>
<evidence type="ECO:0000256" key="1">
    <source>
        <dbReference type="SAM" id="MobiDB-lite"/>
    </source>
</evidence>